<dbReference type="EMBL" id="CP089984">
    <property type="protein sequence ID" value="WXB11816.1"/>
    <property type="molecule type" value="Genomic_DNA"/>
</dbReference>
<keyword evidence="1" id="KW-0812">Transmembrane</keyword>
<organism evidence="2 3">
    <name type="scientific">Pendulispora albinea</name>
    <dbReference type="NCBI Taxonomy" id="2741071"/>
    <lineage>
        <taxon>Bacteria</taxon>
        <taxon>Pseudomonadati</taxon>
        <taxon>Myxococcota</taxon>
        <taxon>Myxococcia</taxon>
        <taxon>Myxococcales</taxon>
        <taxon>Sorangiineae</taxon>
        <taxon>Pendulisporaceae</taxon>
        <taxon>Pendulispora</taxon>
    </lineage>
</organism>
<sequence length="312" mass="34179">MSRSARLAAYTQQMFPPLATVPFMMAFALAVHFGLQALGGQQPIRLTWRALAGAASVYLFGLLLRVYDEIKDAPSDLELARAGDPRYVDRPIVKGTVTLDDLRAYHLGLIAALFALNIPLGFPYATIAFGGTFLFVWLSSRWFFWPAVSKSLLLAMLTHNPLLLALVAYMGGVYVQDFGLDAINGWALPLAIGVWLPWTAWETSRKIRIPEDETAYESYSKVFGRRAPLVPAALVLISLFCLLPALRAAGANVFLCALLSVAAAVPVLACMRFRLAPSREHARLRPYVDVYSAVVYLGVVIALGIQRGVHLG</sequence>
<proteinExistence type="predicted"/>
<accession>A0ABZ2LRN2</accession>
<keyword evidence="1" id="KW-1133">Transmembrane helix</keyword>
<feature type="transmembrane region" description="Helical" evidence="1">
    <location>
        <begin position="227"/>
        <end position="246"/>
    </location>
</feature>
<feature type="transmembrane region" description="Helical" evidence="1">
    <location>
        <begin position="151"/>
        <end position="171"/>
    </location>
</feature>
<feature type="transmembrane region" description="Helical" evidence="1">
    <location>
        <begin position="183"/>
        <end position="201"/>
    </location>
</feature>
<feature type="transmembrane region" description="Helical" evidence="1">
    <location>
        <begin position="46"/>
        <end position="67"/>
    </location>
</feature>
<keyword evidence="3" id="KW-1185">Reference proteome</keyword>
<evidence type="ECO:0008006" key="4">
    <source>
        <dbReference type="Google" id="ProtNLM"/>
    </source>
</evidence>
<name>A0ABZ2LRN2_9BACT</name>
<gene>
    <name evidence="2" type="ORF">LZC94_28645</name>
</gene>
<keyword evidence="1" id="KW-0472">Membrane</keyword>
<evidence type="ECO:0000313" key="2">
    <source>
        <dbReference type="EMBL" id="WXB11816.1"/>
    </source>
</evidence>
<feature type="transmembrane region" description="Helical" evidence="1">
    <location>
        <begin position="20"/>
        <end position="39"/>
    </location>
</feature>
<reference evidence="2 3" key="1">
    <citation type="submission" date="2021-12" db="EMBL/GenBank/DDBJ databases">
        <title>Discovery of the Pendulisporaceae a myxobacterial family with distinct sporulation behavior and unique specialized metabolism.</title>
        <authorList>
            <person name="Garcia R."/>
            <person name="Popoff A."/>
            <person name="Bader C.D."/>
            <person name="Loehr J."/>
            <person name="Walesch S."/>
            <person name="Walt C."/>
            <person name="Boldt J."/>
            <person name="Bunk B."/>
            <person name="Haeckl F.J.F.P.J."/>
            <person name="Gunesch A.P."/>
            <person name="Birkelbach J."/>
            <person name="Nuebel U."/>
            <person name="Pietschmann T."/>
            <person name="Bach T."/>
            <person name="Mueller R."/>
        </authorList>
    </citation>
    <scope>NUCLEOTIDE SEQUENCE [LARGE SCALE GENOMIC DNA]</scope>
    <source>
        <strain evidence="2 3">MSr11954</strain>
    </source>
</reference>
<protein>
    <recommendedName>
        <fullName evidence="4">Prenyltransferase</fullName>
    </recommendedName>
</protein>
<dbReference type="Proteomes" id="UP001370348">
    <property type="component" value="Chromosome"/>
</dbReference>
<dbReference type="RefSeq" id="WP_394821434.1">
    <property type="nucleotide sequence ID" value="NZ_CP089984.1"/>
</dbReference>
<feature type="transmembrane region" description="Helical" evidence="1">
    <location>
        <begin position="252"/>
        <end position="275"/>
    </location>
</feature>
<feature type="transmembrane region" description="Helical" evidence="1">
    <location>
        <begin position="109"/>
        <end position="139"/>
    </location>
</feature>
<evidence type="ECO:0000256" key="1">
    <source>
        <dbReference type="SAM" id="Phobius"/>
    </source>
</evidence>
<feature type="transmembrane region" description="Helical" evidence="1">
    <location>
        <begin position="287"/>
        <end position="305"/>
    </location>
</feature>
<evidence type="ECO:0000313" key="3">
    <source>
        <dbReference type="Proteomes" id="UP001370348"/>
    </source>
</evidence>